<dbReference type="PANTHER" id="PTHR30483:SF6">
    <property type="entry name" value="PERIPLASMIC BINDING PROTEIN OF ABC TRANSPORTER FOR NATURAL AMINO ACIDS"/>
    <property type="match status" value="1"/>
</dbReference>
<feature type="chain" id="PRO_5004792772" evidence="3">
    <location>
        <begin position="26"/>
        <end position="405"/>
    </location>
</feature>
<comment type="similarity">
    <text evidence="1">Belongs to the leucine-binding protein family.</text>
</comment>
<evidence type="ECO:0000256" key="2">
    <source>
        <dbReference type="ARBA" id="ARBA00022729"/>
    </source>
</evidence>
<dbReference type="KEGG" id="amim:MIM_c20620"/>
<dbReference type="Proteomes" id="UP000019095">
    <property type="component" value="Chromosome"/>
</dbReference>
<evidence type="ECO:0000313" key="5">
    <source>
        <dbReference type="EMBL" id="AHG64141.1"/>
    </source>
</evidence>
<dbReference type="HOGENOM" id="CLU_027128_1_0_4"/>
<keyword evidence="2 3" id="KW-0732">Signal</keyword>
<evidence type="ECO:0000256" key="1">
    <source>
        <dbReference type="ARBA" id="ARBA00010062"/>
    </source>
</evidence>
<dbReference type="eggNOG" id="COG0683">
    <property type="taxonomic scope" value="Bacteria"/>
</dbReference>
<name>W0PBM0_ADVMD</name>
<feature type="domain" description="Leucine-binding protein" evidence="4">
    <location>
        <begin position="30"/>
        <end position="367"/>
    </location>
</feature>
<evidence type="ECO:0000259" key="4">
    <source>
        <dbReference type="Pfam" id="PF13458"/>
    </source>
</evidence>
<gene>
    <name evidence="5" type="ORF">MIM_c20620</name>
</gene>
<dbReference type="InterPro" id="IPR051010">
    <property type="entry name" value="BCAA_transport"/>
</dbReference>
<organism evidence="5 6">
    <name type="scientific">Advenella mimigardefordensis (strain DSM 17166 / LMG 22922 / DPN7)</name>
    <dbReference type="NCBI Taxonomy" id="1247726"/>
    <lineage>
        <taxon>Bacteria</taxon>
        <taxon>Pseudomonadati</taxon>
        <taxon>Pseudomonadota</taxon>
        <taxon>Betaproteobacteria</taxon>
        <taxon>Burkholderiales</taxon>
        <taxon>Alcaligenaceae</taxon>
    </lineage>
</organism>
<proteinExistence type="inferred from homology"/>
<evidence type="ECO:0000256" key="3">
    <source>
        <dbReference type="SAM" id="SignalP"/>
    </source>
</evidence>
<dbReference type="STRING" id="1247726.MIM_c20620"/>
<evidence type="ECO:0000313" key="6">
    <source>
        <dbReference type="Proteomes" id="UP000019095"/>
    </source>
</evidence>
<reference evidence="5 6" key="1">
    <citation type="journal article" date="2014" name="Microbiology">
        <title>Unravelling the complete genome sequence of Advenella mimigardefordensis strain DPN7T and novel insights in the catabolism of the xenobiotic polythioester precursor 3,3'-dithiodipropionate.</title>
        <authorList>
            <person name="Wubbeler J.H."/>
            <person name="Hiessl S."/>
            <person name="Schuldes J."/>
            <person name="Thurmer A."/>
            <person name="Daniel R."/>
            <person name="Steinbuchel A."/>
        </authorList>
    </citation>
    <scope>NUCLEOTIDE SEQUENCE [LARGE SCALE GENOMIC DNA]</scope>
    <source>
        <strain evidence="6">DSM 17166 / LMG 22922 / DPN7</strain>
    </source>
</reference>
<dbReference type="PANTHER" id="PTHR30483">
    <property type="entry name" value="LEUCINE-SPECIFIC-BINDING PROTEIN"/>
    <property type="match status" value="1"/>
</dbReference>
<dbReference type="Gene3D" id="3.40.50.2300">
    <property type="match status" value="2"/>
</dbReference>
<dbReference type="EMBL" id="CP003915">
    <property type="protein sequence ID" value="AHG64141.1"/>
    <property type="molecule type" value="Genomic_DNA"/>
</dbReference>
<accession>W0PBM0</accession>
<dbReference type="RefSeq" id="WP_025372778.1">
    <property type="nucleotide sequence ID" value="NZ_CP003915.1"/>
</dbReference>
<dbReference type="Pfam" id="PF13458">
    <property type="entry name" value="Peripla_BP_6"/>
    <property type="match status" value="1"/>
</dbReference>
<dbReference type="InterPro" id="IPR028081">
    <property type="entry name" value="Leu-bd"/>
</dbReference>
<protein>
    <submittedName>
        <fullName evidence="5">Putative ABC transporter substrate-binding protein</fullName>
    </submittedName>
</protein>
<dbReference type="AlphaFoldDB" id="W0PBM0"/>
<sequence length="405" mass="43781">MNRKKILALAALSAVATSWTMASQAQDTQPLRIGAIVDMGGVYSAHGGPGGIKAVQMAIDDFGGEVLGRKIELLSADYQSRVDVTSSRAREWYDQDGVNMIIESTDSASALALQKLGVEKKKLTIFAGSASSSLTNENCSPYGIHYVYDTYALAKGTGAAVTKMGGDSWYFITADYAFGHSLERDTSKVVQANGGKVLGSVRAPLNTTDFSSYLLRAQSSGAKVVGLANAGRDTQTSVRQANEFGITQAGQQLATLLVFLNDVKGMGLEAAQGLLFTTGFYWDRNDETRAFAKRFYEKQKAMPSMVQAGMYSATIQYLNAVKAAGNDDALAVAEQMKKTPINDFYTHNGRIRADGRMVYDMYLAEVKKPAESKGEWDLLKIRSTIPAAEAWRPLAESTCPLVKKS</sequence>
<dbReference type="PATRIC" id="fig|1247726.3.peg.2270"/>
<dbReference type="CDD" id="cd06327">
    <property type="entry name" value="PBP1_SBP-like"/>
    <property type="match status" value="1"/>
</dbReference>
<dbReference type="SUPFAM" id="SSF53822">
    <property type="entry name" value="Periplasmic binding protein-like I"/>
    <property type="match status" value="1"/>
</dbReference>
<dbReference type="InterPro" id="IPR028082">
    <property type="entry name" value="Peripla_BP_I"/>
</dbReference>
<dbReference type="OrthoDB" id="8887944at2"/>
<feature type="signal peptide" evidence="3">
    <location>
        <begin position="1"/>
        <end position="25"/>
    </location>
</feature>
<keyword evidence="6" id="KW-1185">Reference proteome</keyword>